<feature type="region of interest" description="Disordered" evidence="16">
    <location>
        <begin position="505"/>
        <end position="536"/>
    </location>
</feature>
<dbReference type="GO" id="GO:0019062">
    <property type="term" value="P:virion attachment to host cell"/>
    <property type="evidence" value="ECO:0007669"/>
    <property type="project" value="UniProtKB-KW"/>
</dbReference>
<evidence type="ECO:0000256" key="12">
    <source>
        <dbReference type="ARBA" id="ARBA00023136"/>
    </source>
</evidence>
<protein>
    <submittedName>
        <fullName evidence="21">Membrane glycoprotein B</fullName>
    </submittedName>
</protein>
<reference evidence="23 24" key="1">
    <citation type="journal article" date="2014" name="J. Vet. Med. Sci.">
        <title>Full Genome Sequences of Zebra-Borne Equine Herpesvirus Type 1 Isolated from Zebra, Onager and Thomson's Gazelle.</title>
        <authorList>
            <person name="Guo X."/>
            <person name="Izume S."/>
            <person name="Okada A."/>
            <person name="Ohya K."/>
            <person name="Kimura T."/>
            <person name="Fukushi H."/>
        </authorList>
    </citation>
    <scope>NUCLEOTIDE SEQUENCE [LARGE SCALE GENOMIC DNA]</scope>
    <source>
        <strain evidence="22">T-616</strain>
        <strain evidence="21">T616 delta71</strain>
    </source>
</reference>
<evidence type="ECO:0000256" key="4">
    <source>
        <dbReference type="ARBA" id="ARBA00022729"/>
    </source>
</evidence>
<feature type="region of interest" description="Disordered" evidence="16">
    <location>
        <begin position="961"/>
        <end position="980"/>
    </location>
</feature>
<keyword evidence="1" id="KW-1032">Host cell membrane</keyword>
<evidence type="ECO:0000259" key="18">
    <source>
        <dbReference type="Pfam" id="PF00606"/>
    </source>
</evidence>
<dbReference type="InterPro" id="IPR035377">
    <property type="entry name" value="Glycoprot_B_PH1"/>
</dbReference>
<keyword evidence="11" id="KW-1039">Host endosome</keyword>
<proteinExistence type="inferred from homology"/>
<dbReference type="EMBL" id="KF644574">
    <property type="protein sequence ID" value="AII81286.1"/>
    <property type="molecule type" value="Genomic_DNA"/>
</dbReference>
<keyword evidence="7" id="KW-0946">Virion</keyword>
<evidence type="ECO:0000256" key="15">
    <source>
        <dbReference type="ARBA" id="ARBA00023296"/>
    </source>
</evidence>
<evidence type="ECO:0000256" key="3">
    <source>
        <dbReference type="ARBA" id="ARBA00022692"/>
    </source>
</evidence>
<evidence type="ECO:0000259" key="19">
    <source>
        <dbReference type="Pfam" id="PF17416"/>
    </source>
</evidence>
<name>A0A076JTD1_9ALPH</name>
<keyword evidence="3 17" id="KW-0812">Transmembrane</keyword>
<dbReference type="InterPro" id="IPR035381">
    <property type="entry name" value="Glycoprot_B_PH2"/>
</dbReference>
<evidence type="ECO:0000256" key="9">
    <source>
        <dbReference type="ARBA" id="ARBA00022879"/>
    </source>
</evidence>
<dbReference type="SUPFAM" id="SSF161008">
    <property type="entry name" value="Viral glycoprotein ectodomain-like"/>
    <property type="match status" value="1"/>
</dbReference>
<evidence type="ECO:0000256" key="14">
    <source>
        <dbReference type="ARBA" id="ARBA00023180"/>
    </source>
</evidence>
<evidence type="ECO:0000313" key="24">
    <source>
        <dbReference type="Proteomes" id="UP000145961"/>
    </source>
</evidence>
<keyword evidence="15" id="KW-1160">Virus entry into host cell</keyword>
<feature type="transmembrane region" description="Helical" evidence="17">
    <location>
        <begin position="850"/>
        <end position="873"/>
    </location>
</feature>
<dbReference type="Gene3D" id="2.30.29.100">
    <property type="match status" value="1"/>
</dbReference>
<feature type="compositionally biased region" description="Low complexity" evidence="16">
    <location>
        <begin position="96"/>
        <end position="118"/>
    </location>
</feature>
<evidence type="ECO:0000313" key="23">
    <source>
        <dbReference type="Proteomes" id="UP000106683"/>
    </source>
</evidence>
<evidence type="ECO:0000256" key="2">
    <source>
        <dbReference type="ARBA" id="ARBA00022581"/>
    </source>
</evidence>
<evidence type="ECO:0000259" key="20">
    <source>
        <dbReference type="Pfam" id="PF17417"/>
    </source>
</evidence>
<organism evidence="21 23">
    <name type="scientific">Equid alphaherpesvirus 1</name>
    <name type="common">Equine herpesvirus 1</name>
    <dbReference type="NCBI Taxonomy" id="10326"/>
    <lineage>
        <taxon>Viruses</taxon>
        <taxon>Duplodnaviria</taxon>
        <taxon>Heunggongvirae</taxon>
        <taxon>Peploviricota</taxon>
        <taxon>Herviviricetes</taxon>
        <taxon>Herpesvirales</taxon>
        <taxon>Orthoherpesviridae</taxon>
        <taxon>Alphaherpesvirinae</taxon>
        <taxon>Varicellovirus</taxon>
        <taxon>Varicellovirus equidalpha1</taxon>
    </lineage>
</organism>
<evidence type="ECO:0000256" key="8">
    <source>
        <dbReference type="ARBA" id="ARBA00022870"/>
    </source>
</evidence>
<keyword evidence="10 17" id="KW-1133">Transmembrane helix</keyword>
<evidence type="ECO:0000256" key="5">
    <source>
        <dbReference type="ARBA" id="ARBA00022804"/>
    </source>
</evidence>
<keyword evidence="14" id="KW-0325">Glycoprotein</keyword>
<feature type="region of interest" description="Disordered" evidence="16">
    <location>
        <begin position="88"/>
        <end position="118"/>
    </location>
</feature>
<dbReference type="Gene3D" id="1.20.5.1890">
    <property type="match status" value="1"/>
</dbReference>
<keyword evidence="8" id="KW-1043">Host membrane</keyword>
<dbReference type="Gene3D" id="2.30.30.1230">
    <property type="match status" value="1"/>
</dbReference>
<evidence type="ECO:0000256" key="13">
    <source>
        <dbReference type="ARBA" id="ARBA00023157"/>
    </source>
</evidence>
<sequence length="980" mass="109806">MSSGCRSVGGSKWGHWRGDGGYLRQRRVLSPVCSAPAAGSWIGSQLGNVGNLLAAPHPLGKQASSRVGTIVLACLLLFGSCVVRAVPTTPSPPTSTPTSMSTHSHGTVDPTLLPTETPDPLRLAVRESGILAEDGDFYTCPPPTGSTVVRIEPPRTCPKFDLGRNFTEGIAVIFKENIAPYKFRANVYYKDIVVTRVWKGYSHTSLSDRYNDRVPVSVEEIFGLIDSKGKCSSKAEYLRDNIMHHAYHDDEDEVELDLVPSKFATPGARAWQTTNDTTSYVGWMPWRHYTSTSVNCIVEEVEARSVYPYDSFALSTGDIVYASPFYGLRAAARIEHNSYAQERFRQVEGYRPRDLDSKLQAEEPVTKNFITTPHVTVSWNWTEKKVEACTLTKWKEVDELVRDEFRGSYRFTIRSISSTFISNTTQFKLESAPLTECVSKEAKEAIDSIYKKQYESTHVFSGDVEYYLARGGFLIAFRPMLSNELARLYLNELVRSNRTYDLKNLLNPSANNNNNTTRRRRSLLSVPEPQPTQDGVHREQILHRLHKRAVEATAGTDSSNVTAKQLELIKTTSSIEFAMLQFAYDHIQSHVNEMLSRIATAWCTLQNKERTLWNEMVKINPSAIVSATLDERVAARVLGDVIAITHCAKIEGNVYLQNSMRSVDSNTCYSRPPVTFTITKDANNRGSIEGQLGEENEIFTERKLIEPCALNQKRYFKFGKEYVYYENYTFVRKVPPTEIEVISTYVELNLTLLEDREFLPLEVYTRAELEDTGLLDYSEIQRRNQLHALRFYDIDSVVNVDNTAVIMQGIASFFKGLGKVGEAVGTLVLGAAGAVVSTVSGIASFLNNPFGGLAIGLLVIAGLVAAFFAYRYVMQIRSNPMKALYPITTKALKNKAKTSYGQTDEDDGSDFDEAKLEEAREMIKYMSMVSALEKQEKKAIKKNSGVGLIASNVSKLALRRRGPKYTRLQQNDSMEDEKMV</sequence>
<evidence type="ECO:0000313" key="21">
    <source>
        <dbReference type="EMBL" id="AII81207.1"/>
    </source>
</evidence>
<keyword evidence="12 17" id="KW-0472">Membrane</keyword>
<evidence type="ECO:0000256" key="6">
    <source>
        <dbReference type="ARBA" id="ARBA00022812"/>
    </source>
</evidence>
<dbReference type="Gene3D" id="6.10.250.3280">
    <property type="match status" value="1"/>
</dbReference>
<dbReference type="InterPro" id="IPR000234">
    <property type="entry name" value="Herpes_Glycoprot_B"/>
</dbReference>
<evidence type="ECO:0000313" key="22">
    <source>
        <dbReference type="EMBL" id="AII81286.1"/>
    </source>
</evidence>
<dbReference type="Pfam" id="PF00606">
    <property type="entry name" value="Glycoprotein_B"/>
    <property type="match status" value="1"/>
</dbReference>
<evidence type="ECO:0000256" key="11">
    <source>
        <dbReference type="ARBA" id="ARBA00023046"/>
    </source>
</evidence>
<dbReference type="GO" id="GO:0019031">
    <property type="term" value="C:viral envelope"/>
    <property type="evidence" value="ECO:0007669"/>
    <property type="project" value="UniProtKB-KW"/>
</dbReference>
<dbReference type="Pfam" id="PF17416">
    <property type="entry name" value="Glycoprot_B_PH1"/>
    <property type="match status" value="1"/>
</dbReference>
<evidence type="ECO:0000256" key="10">
    <source>
        <dbReference type="ARBA" id="ARBA00022989"/>
    </source>
</evidence>
<dbReference type="Proteomes" id="UP000106683">
    <property type="component" value="Segment"/>
</dbReference>
<feature type="domain" description="Herpesvirus glycoprotein B ectodomain C-terminal" evidence="18">
    <location>
        <begin position="574"/>
        <end position="795"/>
    </location>
</feature>
<dbReference type="InterPro" id="IPR055341">
    <property type="entry name" value="Glycoprotein_B_ecto_C"/>
</dbReference>
<keyword evidence="5" id="KW-1161">Viral attachment to host cell</keyword>
<dbReference type="Proteomes" id="UP000145961">
    <property type="component" value="Segment"/>
</dbReference>
<feature type="domain" description="Herpesvirus Glycoprotein B PH-like" evidence="20">
    <location>
        <begin position="391"/>
        <end position="488"/>
    </location>
</feature>
<dbReference type="Pfam" id="PF17417">
    <property type="entry name" value="Glycoprot_B_PH2"/>
    <property type="match status" value="1"/>
</dbReference>
<keyword evidence="2" id="KW-0945">Host-virus interaction</keyword>
<keyword evidence="9" id="KW-0261">Viral envelope protein</keyword>
<evidence type="ECO:0000256" key="16">
    <source>
        <dbReference type="SAM" id="MobiDB-lite"/>
    </source>
</evidence>
<keyword evidence="6" id="KW-1040">Host Golgi apparatus</keyword>
<evidence type="ECO:0000256" key="1">
    <source>
        <dbReference type="ARBA" id="ARBA00022511"/>
    </source>
</evidence>
<feature type="compositionally biased region" description="Low complexity" evidence="16">
    <location>
        <begin position="505"/>
        <end position="516"/>
    </location>
</feature>
<evidence type="ECO:0000256" key="17">
    <source>
        <dbReference type="SAM" id="Phobius"/>
    </source>
</evidence>
<keyword evidence="13" id="KW-1015">Disulfide bond</keyword>
<evidence type="ECO:0000256" key="7">
    <source>
        <dbReference type="ARBA" id="ARBA00022844"/>
    </source>
</evidence>
<dbReference type="EMBL" id="KF644573">
    <property type="protein sequence ID" value="AII81207.1"/>
    <property type="molecule type" value="Genomic_DNA"/>
</dbReference>
<dbReference type="HAMAP" id="MF_04032">
    <property type="entry name" value="HSV_GB"/>
    <property type="match status" value="1"/>
</dbReference>
<dbReference type="InterPro" id="IPR038631">
    <property type="entry name" value="Glycoprot_B_PH2_sf"/>
</dbReference>
<dbReference type="GO" id="GO:0046718">
    <property type="term" value="P:symbiont entry into host cell"/>
    <property type="evidence" value="ECO:0007669"/>
    <property type="project" value="UniProtKB-KW"/>
</dbReference>
<feature type="domain" description="Herpesvirus Glycoprotein B PH-like" evidence="19">
    <location>
        <begin position="177"/>
        <end position="389"/>
    </location>
</feature>
<accession>A0A076JTD1</accession>
<keyword evidence="4" id="KW-0732">Signal</keyword>